<evidence type="ECO:0000256" key="1">
    <source>
        <dbReference type="ARBA" id="ARBA00022801"/>
    </source>
</evidence>
<dbReference type="InterPro" id="IPR050585">
    <property type="entry name" value="Xaa-Pro_dipeptidyl-ppase/CocE"/>
</dbReference>
<dbReference type="OrthoDB" id="3768455at2759"/>
<dbReference type="Gene3D" id="3.40.50.1820">
    <property type="entry name" value="alpha/beta hydrolase"/>
    <property type="match status" value="1"/>
</dbReference>
<keyword evidence="4" id="KW-1185">Reference proteome</keyword>
<dbReference type="InterPro" id="IPR008979">
    <property type="entry name" value="Galactose-bd-like_sf"/>
</dbReference>
<sequence length="465" mass="51322">MPLRAGVPEDSQSGYESFEGLDPAEWVPRGYAVINIDARGAGDSEGDIRWWGSSEGRDGHDAIEELARLPWSNGKIGMAGNSWLAMSQYFVAAEQPRHLAAIAPLEGASDPYREDSFRGGIPGAVFARFIAGILPGRKQQEDWAAMIESTSTTNDYFEDKRVDFSKIKVPAYIGGSYSTDVHTLVVHSTQEWYDLYSPQRTADLASYFDRYLKSVPNDWSTTPPVRLALLNYTKSAIVDIPFPDLPWHLPSAQSRTLHLAPDLTLSPTQPSQPSTLTWQADSSEALSFTYTFPVRTALVGPSTLTVDISSPSHDDMDVYCHIFKYSLSGIELSNLNIPLPPGLSEEDADKATQNRVWRYWGPNGQLRASQRHVSASKSTKTWSTLSHEKVEKARPGEVVRLDVQMWPTGIVFEAGEQLVLKISGEKIGIAALPHLPKAANENRGEHVIHLGGGKHSSLKFFTVDV</sequence>
<dbReference type="GO" id="GO:0008239">
    <property type="term" value="F:dipeptidyl-peptidase activity"/>
    <property type="evidence" value="ECO:0007669"/>
    <property type="project" value="InterPro"/>
</dbReference>
<dbReference type="PANTHER" id="PTHR43056">
    <property type="entry name" value="PEPTIDASE S9 PROLYL OLIGOPEPTIDASE"/>
    <property type="match status" value="1"/>
</dbReference>
<evidence type="ECO:0000313" key="4">
    <source>
        <dbReference type="Proteomes" id="UP001140510"/>
    </source>
</evidence>
<dbReference type="EMBL" id="JAPEVA010000103">
    <property type="protein sequence ID" value="KAJ4399631.1"/>
    <property type="molecule type" value="Genomic_DNA"/>
</dbReference>
<comment type="caution">
    <text evidence="3">The sequence shown here is derived from an EMBL/GenBank/DDBJ whole genome shotgun (WGS) entry which is preliminary data.</text>
</comment>
<gene>
    <name evidence="3" type="ORF">N0V91_009283</name>
</gene>
<name>A0A9W8Z7D4_9PLEO</name>
<dbReference type="Proteomes" id="UP001140510">
    <property type="component" value="Unassembled WGS sequence"/>
</dbReference>
<feature type="domain" description="Xaa-Pro dipeptidyl-peptidase C-terminal" evidence="2">
    <location>
        <begin position="205"/>
        <end position="459"/>
    </location>
</feature>
<dbReference type="AlphaFoldDB" id="A0A9W8Z7D4"/>
<protein>
    <recommendedName>
        <fullName evidence="2">Xaa-Pro dipeptidyl-peptidase C-terminal domain-containing protein</fullName>
    </recommendedName>
</protein>
<accession>A0A9W8Z7D4</accession>
<dbReference type="InterPro" id="IPR029058">
    <property type="entry name" value="AB_hydrolase_fold"/>
</dbReference>
<organism evidence="3 4">
    <name type="scientific">Didymella pomorum</name>
    <dbReference type="NCBI Taxonomy" id="749634"/>
    <lineage>
        <taxon>Eukaryota</taxon>
        <taxon>Fungi</taxon>
        <taxon>Dikarya</taxon>
        <taxon>Ascomycota</taxon>
        <taxon>Pezizomycotina</taxon>
        <taxon>Dothideomycetes</taxon>
        <taxon>Pleosporomycetidae</taxon>
        <taxon>Pleosporales</taxon>
        <taxon>Pleosporineae</taxon>
        <taxon>Didymellaceae</taxon>
        <taxon>Didymella</taxon>
    </lineage>
</organism>
<dbReference type="SMART" id="SM00939">
    <property type="entry name" value="PepX_C"/>
    <property type="match status" value="1"/>
</dbReference>
<dbReference type="PANTHER" id="PTHR43056:SF10">
    <property type="entry name" value="COCE_NOND FAMILY, PUTATIVE (AFU_ORTHOLOGUE AFUA_7G00600)-RELATED"/>
    <property type="match status" value="1"/>
</dbReference>
<dbReference type="NCBIfam" id="TIGR00976">
    <property type="entry name" value="CocE_NonD"/>
    <property type="match status" value="1"/>
</dbReference>
<dbReference type="InterPro" id="IPR005674">
    <property type="entry name" value="CocE/Ser_esterase"/>
</dbReference>
<dbReference type="SUPFAM" id="SSF49785">
    <property type="entry name" value="Galactose-binding domain-like"/>
    <property type="match status" value="1"/>
</dbReference>
<dbReference type="Pfam" id="PF08530">
    <property type="entry name" value="PepX_C"/>
    <property type="match status" value="1"/>
</dbReference>
<dbReference type="InterPro" id="IPR013736">
    <property type="entry name" value="Xaa-Pro_dipept_C"/>
</dbReference>
<evidence type="ECO:0000259" key="2">
    <source>
        <dbReference type="SMART" id="SM00939"/>
    </source>
</evidence>
<dbReference type="SUPFAM" id="SSF53474">
    <property type="entry name" value="alpha/beta-Hydrolases"/>
    <property type="match status" value="1"/>
</dbReference>
<proteinExistence type="predicted"/>
<dbReference type="Gene3D" id="2.60.120.260">
    <property type="entry name" value="Galactose-binding domain-like"/>
    <property type="match status" value="1"/>
</dbReference>
<evidence type="ECO:0000313" key="3">
    <source>
        <dbReference type="EMBL" id="KAJ4399631.1"/>
    </source>
</evidence>
<keyword evidence="1" id="KW-0378">Hydrolase</keyword>
<reference evidence="3" key="1">
    <citation type="submission" date="2022-10" db="EMBL/GenBank/DDBJ databases">
        <title>Tapping the CABI collections for fungal endophytes: first genome assemblies for Collariella, Neodidymelliopsis, Ascochyta clinopodiicola, Didymella pomorum, Didymosphaeria variabile, Neocosmospora piperis and Neocucurbitaria cava.</title>
        <authorList>
            <person name="Hill R."/>
        </authorList>
    </citation>
    <scope>NUCLEOTIDE SEQUENCE</scope>
    <source>
        <strain evidence="3">IMI 355091</strain>
    </source>
</reference>
<dbReference type="Pfam" id="PF02129">
    <property type="entry name" value="Peptidase_S15"/>
    <property type="match status" value="1"/>
</dbReference>
<dbReference type="InterPro" id="IPR000383">
    <property type="entry name" value="Xaa-Pro-like_dom"/>
</dbReference>
<dbReference type="Gene3D" id="1.10.3020.20">
    <property type="match status" value="1"/>
</dbReference>